<dbReference type="SUPFAM" id="SSF46785">
    <property type="entry name" value="Winged helix' DNA-binding domain"/>
    <property type="match status" value="1"/>
</dbReference>
<feature type="domain" description="Methanogenesis regulatory protein FilR1 middle" evidence="1">
    <location>
        <begin position="123"/>
        <end position="252"/>
    </location>
</feature>
<dbReference type="OrthoDB" id="11410at2157"/>
<gene>
    <name evidence="3" type="ORF">HSB1_00690</name>
</gene>
<proteinExistence type="predicted"/>
<evidence type="ECO:0000259" key="1">
    <source>
        <dbReference type="Pfam" id="PF08350"/>
    </source>
</evidence>
<comment type="caution">
    <text evidence="3">The sequence shown here is derived from an EMBL/GenBank/DDBJ whole genome shotgun (WGS) entry which is preliminary data.</text>
</comment>
<sequence length="265" mass="28801">MARPDPTEVMAVVARRGTVLRAVDTEGVPKRDLVESLSVSRSTIDRAVRELEAIGFIERQDDGRYCRTLPGQLALSEYDQFASRMDGLVTGVDIVSLLPAETPFDTCVLEDATIVAAERHSPLVPVESLSDLVNRANEVDAIAPAVLPQQVEVYHAKLVEGTLDARLVVTDVVVERLVSAYGVELRESLATGRLSVRQSDRSIPYSLVVAETDQGTEMGLLVYADSGVQGFIGNDTPEAVEWARGVFDEYWSASTPLPAASEDNR</sequence>
<dbReference type="RefSeq" id="WP_009365413.1">
    <property type="nucleotide sequence ID" value="NZ_ALJD01000002.1"/>
</dbReference>
<dbReference type="EMBL" id="ALJD01000002">
    <property type="protein sequence ID" value="EJN61028.1"/>
    <property type="molecule type" value="Genomic_DNA"/>
</dbReference>
<reference evidence="3 4" key="1">
    <citation type="journal article" date="2012" name="J. Bacteriol.">
        <title>Draft Genome Sequence of the Extremely Halophilic Archaeon Halogranum salarium B-1T.</title>
        <authorList>
            <person name="Kim K.K."/>
            <person name="Lee K.C."/>
            <person name="Lee J.S."/>
        </authorList>
    </citation>
    <scope>NUCLEOTIDE SEQUENCE [LARGE SCALE GENOMIC DNA]</scope>
    <source>
        <strain evidence="3 4">B-1</strain>
    </source>
</reference>
<dbReference type="Pfam" id="PF08350">
    <property type="entry name" value="FilR1_middle"/>
    <property type="match status" value="1"/>
</dbReference>
<feature type="domain" description="HVO-A0261-like N-terminal" evidence="2">
    <location>
        <begin position="7"/>
        <end position="86"/>
    </location>
</feature>
<evidence type="ECO:0000313" key="4">
    <source>
        <dbReference type="Proteomes" id="UP000007813"/>
    </source>
</evidence>
<dbReference type="InterPro" id="IPR013561">
    <property type="entry name" value="FilR1_middle_dom"/>
</dbReference>
<dbReference type="InterPro" id="IPR036388">
    <property type="entry name" value="WH-like_DNA-bd_sf"/>
</dbReference>
<protein>
    <submittedName>
        <fullName evidence="3">Uncharacterized protein</fullName>
    </submittedName>
</protein>
<dbReference type="Gene3D" id="1.10.10.10">
    <property type="entry name" value="Winged helix-like DNA-binding domain superfamily/Winged helix DNA-binding domain"/>
    <property type="match status" value="1"/>
</dbReference>
<dbReference type="eggNOG" id="arCOG02809">
    <property type="taxonomic scope" value="Archaea"/>
</dbReference>
<dbReference type="Proteomes" id="UP000007813">
    <property type="component" value="Unassembled WGS sequence"/>
</dbReference>
<dbReference type="AlphaFoldDB" id="J3A6B0"/>
<dbReference type="Pfam" id="PF25213">
    <property type="entry name" value="HVO_A0261_N"/>
    <property type="match status" value="1"/>
</dbReference>
<name>J3A6B0_9EURY</name>
<organism evidence="3 4">
    <name type="scientific">Halogranum salarium B-1</name>
    <dbReference type="NCBI Taxonomy" id="1210908"/>
    <lineage>
        <taxon>Archaea</taxon>
        <taxon>Methanobacteriati</taxon>
        <taxon>Methanobacteriota</taxon>
        <taxon>Stenosarchaea group</taxon>
        <taxon>Halobacteria</taxon>
        <taxon>Halobacteriales</taxon>
        <taxon>Haloferacaceae</taxon>
    </lineage>
</organism>
<dbReference type="InterPro" id="IPR036390">
    <property type="entry name" value="WH_DNA-bd_sf"/>
</dbReference>
<dbReference type="InterPro" id="IPR057527">
    <property type="entry name" value="HVO_A0261-like_N"/>
</dbReference>
<evidence type="ECO:0000259" key="2">
    <source>
        <dbReference type="Pfam" id="PF25213"/>
    </source>
</evidence>
<evidence type="ECO:0000313" key="3">
    <source>
        <dbReference type="EMBL" id="EJN61028.1"/>
    </source>
</evidence>
<accession>J3A6B0</accession>